<gene>
    <name evidence="1" type="ORF">Q4T40_11315</name>
</gene>
<proteinExistence type="predicted"/>
<name>A0ABU3P175_9FIRM</name>
<dbReference type="EMBL" id="JAUOZS010000001">
    <property type="protein sequence ID" value="MDT8901836.1"/>
    <property type="molecule type" value="Genomic_DNA"/>
</dbReference>
<evidence type="ECO:0000313" key="1">
    <source>
        <dbReference type="EMBL" id="MDT8901836.1"/>
    </source>
</evidence>
<reference evidence="1 2" key="1">
    <citation type="submission" date="2023-07" db="EMBL/GenBank/DDBJ databases">
        <title>The novel representative of Negativicutes class, Anaeroselena agilis gen. nov. sp. nov.</title>
        <authorList>
            <person name="Prokofeva M.I."/>
            <person name="Elcheninov A.G."/>
            <person name="Klyukina A."/>
            <person name="Kublanov I.V."/>
            <person name="Frolov E.N."/>
            <person name="Podosokorskaya O.A."/>
        </authorList>
    </citation>
    <scope>NUCLEOTIDE SEQUENCE [LARGE SCALE GENOMIC DNA]</scope>
    <source>
        <strain evidence="1 2">4137-cl</strain>
    </source>
</reference>
<organism evidence="1 2">
    <name type="scientific">Anaeroselena agilis</name>
    <dbReference type="NCBI Taxonomy" id="3063788"/>
    <lineage>
        <taxon>Bacteria</taxon>
        <taxon>Bacillati</taxon>
        <taxon>Bacillota</taxon>
        <taxon>Negativicutes</taxon>
        <taxon>Acetonemataceae</taxon>
        <taxon>Anaeroselena</taxon>
    </lineage>
</organism>
<dbReference type="RefSeq" id="WP_413780339.1">
    <property type="nucleotide sequence ID" value="NZ_JAUOZS010000001.1"/>
</dbReference>
<keyword evidence="2" id="KW-1185">Reference proteome</keyword>
<comment type="caution">
    <text evidence="1">The sequence shown here is derived from an EMBL/GenBank/DDBJ whole genome shotgun (WGS) entry which is preliminary data.</text>
</comment>
<protein>
    <submittedName>
        <fullName evidence="1">Uncharacterized protein</fullName>
    </submittedName>
</protein>
<dbReference type="Proteomes" id="UP001254848">
    <property type="component" value="Unassembled WGS sequence"/>
</dbReference>
<accession>A0ABU3P175</accession>
<sequence>MSKKSSAANEPAPAIHLIYVGPNIVAERLNRFAVFKGGLPKHLDELFAACPAAKRLCVNVVDLTATLDQISKTGTAYNTWFSQVEAFLGQKGAR</sequence>
<evidence type="ECO:0000313" key="2">
    <source>
        <dbReference type="Proteomes" id="UP001254848"/>
    </source>
</evidence>